<organism evidence="1 3">
    <name type="scientific">Pedobacter hiemivivus</name>
    <dbReference type="NCBI Taxonomy" id="2530454"/>
    <lineage>
        <taxon>Bacteria</taxon>
        <taxon>Pseudomonadati</taxon>
        <taxon>Bacteroidota</taxon>
        <taxon>Sphingobacteriia</taxon>
        <taxon>Sphingobacteriales</taxon>
        <taxon>Sphingobacteriaceae</taxon>
        <taxon>Pedobacter</taxon>
    </lineage>
</organism>
<keyword evidence="3" id="KW-1185">Reference proteome</keyword>
<dbReference type="EMBL" id="SJSM01000004">
    <property type="protein sequence ID" value="TCC97321.1"/>
    <property type="molecule type" value="Genomic_DNA"/>
</dbReference>
<evidence type="ECO:0000313" key="3">
    <source>
        <dbReference type="Proteomes" id="UP000291117"/>
    </source>
</evidence>
<dbReference type="EMBL" id="SWDX01000006">
    <property type="protein sequence ID" value="TKC59336.1"/>
    <property type="molecule type" value="Genomic_DNA"/>
</dbReference>
<dbReference type="OrthoDB" id="663842at2"/>
<dbReference type="Proteomes" id="UP000291117">
    <property type="component" value="Unassembled WGS sequence"/>
</dbReference>
<accession>A0A4V5PDZ7</accession>
<proteinExistence type="predicted"/>
<evidence type="ECO:0000313" key="4">
    <source>
        <dbReference type="Proteomes" id="UP000309594"/>
    </source>
</evidence>
<evidence type="ECO:0000313" key="1">
    <source>
        <dbReference type="EMBL" id="TCC97321.1"/>
    </source>
</evidence>
<sequence length="146" mass="16470">MILVIFSLLGMACYGQSMDLESIRANYQKAVSDKKLCHTMIKGLSTGTESSVHLTYLGAFQMIWAKHIINPISKLKTFNTGKKKIEAAVMADPINVEIRILRLSIQKNSPAFLGYHKNIEEDQKFIQANNKNITSTHLRNMMEALI</sequence>
<reference evidence="1 3" key="1">
    <citation type="submission" date="2019-02" db="EMBL/GenBank/DDBJ databases">
        <title>Pedobacter sp. RP-3-8 sp. nov., isolated from Arctic soil.</title>
        <authorList>
            <person name="Dahal R.H."/>
        </authorList>
    </citation>
    <scope>NUCLEOTIDE SEQUENCE [LARGE SCALE GENOMIC DNA]</scope>
    <source>
        <strain evidence="1 3">RP-3-8</strain>
    </source>
</reference>
<dbReference type="AlphaFoldDB" id="A0A4R0NAN2"/>
<evidence type="ECO:0000313" key="2">
    <source>
        <dbReference type="EMBL" id="TKC59336.1"/>
    </source>
</evidence>
<gene>
    <name evidence="1" type="ORF">EZ444_10310</name>
    <name evidence="2" type="ORF">FBD94_16970</name>
</gene>
<comment type="caution">
    <text evidence="1">The sequence shown here is derived from an EMBL/GenBank/DDBJ whole genome shotgun (WGS) entry which is preliminary data.</text>
</comment>
<name>A0A4R0NAN2_9SPHI</name>
<reference evidence="2 4" key="2">
    <citation type="submission" date="2019-04" db="EMBL/GenBank/DDBJ databases">
        <title>Pedobacter sp. RP-1-16 sp. nov., isolated from Arctic soil.</title>
        <authorList>
            <person name="Dahal R.H."/>
            <person name="Kim D.-U."/>
        </authorList>
    </citation>
    <scope>NUCLEOTIDE SEQUENCE [LARGE SCALE GENOMIC DNA]</scope>
    <source>
        <strain evidence="2 4">RP-1-16</strain>
    </source>
</reference>
<accession>A0A4R0NAN2</accession>
<dbReference type="Proteomes" id="UP000309594">
    <property type="component" value="Unassembled WGS sequence"/>
</dbReference>
<protein>
    <submittedName>
        <fullName evidence="1">Uncharacterized protein</fullName>
    </submittedName>
</protein>